<dbReference type="InterPro" id="IPR000821">
    <property type="entry name" value="Ala_racemase"/>
</dbReference>
<sequence length="352" mass="39813">MKPTLKINLNKIYDNARIVKDTLDKYNVDITSVTKLHCCNPVIVDTLMQAGIKKFGDSRIDNLKNIKDIDAEKWLIRLPSISEAEEVVKYSDISLNSEYDTVNVLNEEAKIQNKVHDILLMFDVGDLREGYFDKKDIVDSAKRIKNLTNIRLRGVATNLTCYGGVLPDENNLTNLVKVNELLEAELNTNLDIVSGGNSTSYTMFREDSPVKGVTNIRIGDTILFGRDCTYRSHIKGMNKDAFIIKAEIIEIKEKPSIPIGRRGFSALNSKPEFIDEGIRKRAILSVGKQDIDMDMFPLDNATKILGGSSDHLIIDITDSKKDYKIGDTFELYMYYTATLRAFTSKYVVKEFI</sequence>
<evidence type="ECO:0000313" key="6">
    <source>
        <dbReference type="Proteomes" id="UP000261212"/>
    </source>
</evidence>
<accession>A0A3E3DYJ3</accession>
<evidence type="ECO:0000256" key="2">
    <source>
        <dbReference type="ARBA" id="ARBA00022898"/>
    </source>
</evidence>
<dbReference type="PANTHER" id="PTHR30511:SF3">
    <property type="entry name" value="LYSINE RACEMASE"/>
    <property type="match status" value="1"/>
</dbReference>
<dbReference type="GO" id="GO:0008784">
    <property type="term" value="F:alanine racemase activity"/>
    <property type="evidence" value="ECO:0007669"/>
    <property type="project" value="TreeGrafter"/>
</dbReference>
<proteinExistence type="predicted"/>
<comment type="caution">
    <text evidence="5">The sequence shown here is derived from an EMBL/GenBank/DDBJ whole genome shotgun (WGS) entry which is preliminary data.</text>
</comment>
<dbReference type="InterPro" id="IPR001608">
    <property type="entry name" value="Ala_racemase_N"/>
</dbReference>
<dbReference type="EMBL" id="QUSM01000003">
    <property type="protein sequence ID" value="RGD74357.1"/>
    <property type="molecule type" value="Genomic_DNA"/>
</dbReference>
<dbReference type="PANTHER" id="PTHR30511">
    <property type="entry name" value="ALANINE RACEMASE"/>
    <property type="match status" value="1"/>
</dbReference>
<dbReference type="Gene3D" id="3.20.20.10">
    <property type="entry name" value="Alanine racemase"/>
    <property type="match status" value="1"/>
</dbReference>
<organism evidence="5 6">
    <name type="scientific">Anaerofustis stercorihominis</name>
    <dbReference type="NCBI Taxonomy" id="214853"/>
    <lineage>
        <taxon>Bacteria</taxon>
        <taxon>Bacillati</taxon>
        <taxon>Bacillota</taxon>
        <taxon>Clostridia</taxon>
        <taxon>Eubacteriales</taxon>
        <taxon>Eubacteriaceae</taxon>
        <taxon>Anaerofustis</taxon>
    </lineage>
</organism>
<protein>
    <submittedName>
        <fullName evidence="5">Alanine/ornithine racemase family PLP-dependent enzyme</fullName>
    </submittedName>
</protein>
<keyword evidence="2" id="KW-0663">Pyridoxal phosphate</keyword>
<dbReference type="Pfam" id="PF01168">
    <property type="entry name" value="Ala_racemase_N"/>
    <property type="match status" value="1"/>
</dbReference>
<dbReference type="CDD" id="cd06815">
    <property type="entry name" value="PLPDE_III_AR_like_1"/>
    <property type="match status" value="1"/>
</dbReference>
<dbReference type="GO" id="GO:0030170">
    <property type="term" value="F:pyridoxal phosphate binding"/>
    <property type="evidence" value="ECO:0007669"/>
    <property type="project" value="TreeGrafter"/>
</dbReference>
<dbReference type="InterPro" id="IPR029066">
    <property type="entry name" value="PLP-binding_barrel"/>
</dbReference>
<name>A0A3E3DYJ3_9FIRM</name>
<dbReference type="Proteomes" id="UP000261212">
    <property type="component" value="Unassembled WGS sequence"/>
</dbReference>
<gene>
    <name evidence="5" type="ORF">DW687_06210</name>
</gene>
<reference evidence="5 6" key="1">
    <citation type="submission" date="2018-08" db="EMBL/GenBank/DDBJ databases">
        <title>A genome reference for cultivated species of the human gut microbiota.</title>
        <authorList>
            <person name="Zou Y."/>
            <person name="Xue W."/>
            <person name="Luo G."/>
        </authorList>
    </citation>
    <scope>NUCLEOTIDE SEQUENCE [LARGE SCALE GENOMIC DNA]</scope>
    <source>
        <strain evidence="5 6">AM25-6</strain>
    </source>
</reference>
<evidence type="ECO:0000256" key="1">
    <source>
        <dbReference type="ARBA" id="ARBA00001933"/>
    </source>
</evidence>
<keyword evidence="3" id="KW-0413">Isomerase</keyword>
<dbReference type="GO" id="GO:0005829">
    <property type="term" value="C:cytosol"/>
    <property type="evidence" value="ECO:0007669"/>
    <property type="project" value="TreeGrafter"/>
</dbReference>
<dbReference type="RefSeq" id="WP_117532096.1">
    <property type="nucleotide sequence ID" value="NZ_QUSM01000003.1"/>
</dbReference>
<feature type="domain" description="Alanine racemase N-terminal" evidence="4">
    <location>
        <begin position="7"/>
        <end position="221"/>
    </location>
</feature>
<evidence type="ECO:0000256" key="3">
    <source>
        <dbReference type="ARBA" id="ARBA00023235"/>
    </source>
</evidence>
<dbReference type="SUPFAM" id="SSF51419">
    <property type="entry name" value="PLP-binding barrel"/>
    <property type="match status" value="1"/>
</dbReference>
<evidence type="ECO:0000313" key="5">
    <source>
        <dbReference type="EMBL" id="RGD74357.1"/>
    </source>
</evidence>
<comment type="cofactor">
    <cofactor evidence="1">
        <name>pyridoxal 5'-phosphate</name>
        <dbReference type="ChEBI" id="CHEBI:597326"/>
    </cofactor>
</comment>
<dbReference type="AlphaFoldDB" id="A0A3E3DYJ3"/>
<evidence type="ECO:0000259" key="4">
    <source>
        <dbReference type="Pfam" id="PF01168"/>
    </source>
</evidence>